<feature type="transmembrane region" description="Helical" evidence="8">
    <location>
        <begin position="195"/>
        <end position="213"/>
    </location>
</feature>
<comment type="caution">
    <text evidence="10">The sequence shown here is derived from an EMBL/GenBank/DDBJ whole genome shotgun (WGS) entry which is preliminary data.</text>
</comment>
<evidence type="ECO:0000259" key="9">
    <source>
        <dbReference type="PROSITE" id="PS50262"/>
    </source>
</evidence>
<dbReference type="Gene3D" id="1.20.1070.10">
    <property type="entry name" value="Rhodopsin 7-helix transmembrane proteins"/>
    <property type="match status" value="1"/>
</dbReference>
<dbReference type="SUPFAM" id="SSF81321">
    <property type="entry name" value="Family A G protein-coupled receptor-like"/>
    <property type="match status" value="1"/>
</dbReference>
<keyword evidence="11" id="KW-1185">Reference proteome</keyword>
<keyword evidence="3 8" id="KW-1133">Transmembrane helix</keyword>
<feature type="domain" description="G-protein coupled receptors family 1 profile" evidence="9">
    <location>
        <begin position="37"/>
        <end position="292"/>
    </location>
</feature>
<protein>
    <recommendedName>
        <fullName evidence="9">G-protein coupled receptors family 1 profile domain-containing protein</fullName>
    </recommendedName>
</protein>
<feature type="transmembrane region" description="Helical" evidence="8">
    <location>
        <begin position="238"/>
        <end position="262"/>
    </location>
</feature>
<feature type="transmembrane region" description="Helical" evidence="8">
    <location>
        <begin position="137"/>
        <end position="160"/>
    </location>
</feature>
<evidence type="ECO:0000256" key="6">
    <source>
        <dbReference type="ARBA" id="ARBA00023170"/>
    </source>
</evidence>
<evidence type="ECO:0000313" key="10">
    <source>
        <dbReference type="EMBL" id="KAK3786641.1"/>
    </source>
</evidence>
<keyword evidence="5 8" id="KW-0472">Membrane</keyword>
<feature type="transmembrane region" description="Helical" evidence="8">
    <location>
        <begin position="95"/>
        <end position="116"/>
    </location>
</feature>
<keyword evidence="6" id="KW-0675">Receptor</keyword>
<dbReference type="InterPro" id="IPR017452">
    <property type="entry name" value="GPCR_Rhodpsn_7TM"/>
</dbReference>
<keyword evidence="2 8" id="KW-0812">Transmembrane</keyword>
<keyword evidence="7" id="KW-0807">Transducer</keyword>
<dbReference type="InterPro" id="IPR000276">
    <property type="entry name" value="GPCR_Rhodpsn"/>
</dbReference>
<evidence type="ECO:0000256" key="1">
    <source>
        <dbReference type="ARBA" id="ARBA00004141"/>
    </source>
</evidence>
<keyword evidence="4" id="KW-0297">G-protein coupled receptor</keyword>
<dbReference type="GO" id="GO:0004930">
    <property type="term" value="F:G protein-coupled receptor activity"/>
    <property type="evidence" value="ECO:0007669"/>
    <property type="project" value="UniProtKB-KW"/>
</dbReference>
<name>A0AAE1AGF9_9GAST</name>
<feature type="transmembrane region" description="Helical" evidence="8">
    <location>
        <begin position="56"/>
        <end position="75"/>
    </location>
</feature>
<accession>A0AAE1AGF9</accession>
<dbReference type="AlphaFoldDB" id="A0AAE1AGF9"/>
<evidence type="ECO:0000256" key="8">
    <source>
        <dbReference type="SAM" id="Phobius"/>
    </source>
</evidence>
<organism evidence="10 11">
    <name type="scientific">Elysia crispata</name>
    <name type="common">lettuce slug</name>
    <dbReference type="NCBI Taxonomy" id="231223"/>
    <lineage>
        <taxon>Eukaryota</taxon>
        <taxon>Metazoa</taxon>
        <taxon>Spiralia</taxon>
        <taxon>Lophotrochozoa</taxon>
        <taxon>Mollusca</taxon>
        <taxon>Gastropoda</taxon>
        <taxon>Heterobranchia</taxon>
        <taxon>Euthyneura</taxon>
        <taxon>Panpulmonata</taxon>
        <taxon>Sacoglossa</taxon>
        <taxon>Placobranchoidea</taxon>
        <taxon>Plakobranchidae</taxon>
        <taxon>Elysia</taxon>
    </lineage>
</organism>
<sequence length="358" mass="40617">MNGTEDSANQTLVSPYPAQIVIDKYVTICVLLVGVPGNILSFIIWMQKRMRHSSGYYLAALAMNDLIFLVMVMVFEVHVIWNSANLLSYPVVCQLFPVIYLAMQSLSPCLVLAFTTERYISICHPFKRDTFCTIRRAKIVVACLATGCFMLSAVNAYFFYMTLTEAGAPDCDTRPSVLKNGRFSIFNVYKMVTDALSYLLVPLAILVLNVLVIREMRRLSRFEPTQGTTTQRTGSTTVMLLTVSFYQIITTLPISVVYSMMFDFGNSPIFNLIFTIIKEYGVTHYAFNFIIYVITGRMFRQELKRFLMQPFGKVKSNFSSEYNSLKTSVHSSVKKWPSVNGSLHSDKDKSLEPNETLL</sequence>
<dbReference type="PANTHER" id="PTHR24243">
    <property type="entry name" value="G-PROTEIN COUPLED RECEPTOR"/>
    <property type="match status" value="1"/>
</dbReference>
<evidence type="ECO:0000256" key="2">
    <source>
        <dbReference type="ARBA" id="ARBA00022692"/>
    </source>
</evidence>
<dbReference type="PROSITE" id="PS50262">
    <property type="entry name" value="G_PROTEIN_RECEP_F1_2"/>
    <property type="match status" value="1"/>
</dbReference>
<dbReference type="EMBL" id="JAWDGP010001951">
    <property type="protein sequence ID" value="KAK3786641.1"/>
    <property type="molecule type" value="Genomic_DNA"/>
</dbReference>
<evidence type="ECO:0000313" key="11">
    <source>
        <dbReference type="Proteomes" id="UP001283361"/>
    </source>
</evidence>
<dbReference type="Pfam" id="PF00001">
    <property type="entry name" value="7tm_1"/>
    <property type="match status" value="1"/>
</dbReference>
<gene>
    <name evidence="10" type="ORF">RRG08_027598</name>
</gene>
<evidence type="ECO:0000256" key="7">
    <source>
        <dbReference type="ARBA" id="ARBA00023224"/>
    </source>
</evidence>
<evidence type="ECO:0000256" key="4">
    <source>
        <dbReference type="ARBA" id="ARBA00023040"/>
    </source>
</evidence>
<proteinExistence type="predicted"/>
<reference evidence="10" key="1">
    <citation type="journal article" date="2023" name="G3 (Bethesda)">
        <title>A reference genome for the long-term kleptoplast-retaining sea slug Elysia crispata morphotype clarki.</title>
        <authorList>
            <person name="Eastman K.E."/>
            <person name="Pendleton A.L."/>
            <person name="Shaikh M.A."/>
            <person name="Suttiyut T."/>
            <person name="Ogas R."/>
            <person name="Tomko P."/>
            <person name="Gavelis G."/>
            <person name="Widhalm J.R."/>
            <person name="Wisecaver J.H."/>
        </authorList>
    </citation>
    <scope>NUCLEOTIDE SEQUENCE</scope>
    <source>
        <strain evidence="10">ECLA1</strain>
    </source>
</reference>
<comment type="subcellular location">
    <subcellularLocation>
        <location evidence="1">Membrane</location>
        <topology evidence="1">Multi-pass membrane protein</topology>
    </subcellularLocation>
</comment>
<evidence type="ECO:0000256" key="3">
    <source>
        <dbReference type="ARBA" id="ARBA00022989"/>
    </source>
</evidence>
<dbReference type="CDD" id="cd14978">
    <property type="entry name" value="7tmA_FMRFamide_R-like"/>
    <property type="match status" value="1"/>
</dbReference>
<dbReference type="Proteomes" id="UP001283361">
    <property type="component" value="Unassembled WGS sequence"/>
</dbReference>
<feature type="transmembrane region" description="Helical" evidence="8">
    <location>
        <begin position="25"/>
        <end position="44"/>
    </location>
</feature>
<evidence type="ECO:0000256" key="5">
    <source>
        <dbReference type="ARBA" id="ARBA00023136"/>
    </source>
</evidence>
<dbReference type="PRINTS" id="PR00237">
    <property type="entry name" value="GPCRRHODOPSN"/>
</dbReference>
<dbReference type="GO" id="GO:0005886">
    <property type="term" value="C:plasma membrane"/>
    <property type="evidence" value="ECO:0007669"/>
    <property type="project" value="TreeGrafter"/>
</dbReference>
<feature type="transmembrane region" description="Helical" evidence="8">
    <location>
        <begin position="282"/>
        <end position="299"/>
    </location>
</feature>
<dbReference type="PANTHER" id="PTHR24243:SF233">
    <property type="entry name" value="THYROTROPIN-RELEASING HORMONE RECEPTOR"/>
    <property type="match status" value="1"/>
</dbReference>